<evidence type="ECO:0000256" key="1">
    <source>
        <dbReference type="SAM" id="MobiDB-lite"/>
    </source>
</evidence>
<keyword evidence="2" id="KW-0812">Transmembrane</keyword>
<gene>
    <name evidence="3" type="ORF">GCM10009716_43950</name>
</gene>
<keyword evidence="2" id="KW-0472">Membrane</keyword>
<proteinExistence type="predicted"/>
<feature type="transmembrane region" description="Helical" evidence="2">
    <location>
        <begin position="9"/>
        <end position="27"/>
    </location>
</feature>
<evidence type="ECO:0000313" key="3">
    <source>
        <dbReference type="EMBL" id="GAA1931912.1"/>
    </source>
</evidence>
<accession>A0ABN2PWE3</accession>
<sequence length="89" mass="8984">MPHPTPRHIAYGSATVILSTLLPLLLAPGVPGAAVAALTAGALGLGLLVTVTLTARRRAPGRTVASGGPRVPVQRTHPMTAPDRPGARV</sequence>
<dbReference type="EMBL" id="BAAAMJ010000068">
    <property type="protein sequence ID" value="GAA1931912.1"/>
    <property type="molecule type" value="Genomic_DNA"/>
</dbReference>
<feature type="region of interest" description="Disordered" evidence="1">
    <location>
        <begin position="58"/>
        <end position="89"/>
    </location>
</feature>
<comment type="caution">
    <text evidence="3">The sequence shown here is derived from an EMBL/GenBank/DDBJ whole genome shotgun (WGS) entry which is preliminary data.</text>
</comment>
<organism evidence="3 4">
    <name type="scientific">Streptomyces sodiiphilus</name>
    <dbReference type="NCBI Taxonomy" id="226217"/>
    <lineage>
        <taxon>Bacteria</taxon>
        <taxon>Bacillati</taxon>
        <taxon>Actinomycetota</taxon>
        <taxon>Actinomycetes</taxon>
        <taxon>Kitasatosporales</taxon>
        <taxon>Streptomycetaceae</taxon>
        <taxon>Streptomyces</taxon>
    </lineage>
</organism>
<protein>
    <submittedName>
        <fullName evidence="3">Uncharacterized protein</fullName>
    </submittedName>
</protein>
<evidence type="ECO:0000313" key="4">
    <source>
        <dbReference type="Proteomes" id="UP001501303"/>
    </source>
</evidence>
<keyword evidence="4" id="KW-1185">Reference proteome</keyword>
<evidence type="ECO:0000256" key="2">
    <source>
        <dbReference type="SAM" id="Phobius"/>
    </source>
</evidence>
<name>A0ABN2PWE3_9ACTN</name>
<feature type="transmembrane region" description="Helical" evidence="2">
    <location>
        <begin position="33"/>
        <end position="53"/>
    </location>
</feature>
<dbReference type="Proteomes" id="UP001501303">
    <property type="component" value="Unassembled WGS sequence"/>
</dbReference>
<dbReference type="RefSeq" id="WP_344265536.1">
    <property type="nucleotide sequence ID" value="NZ_BAAAMJ010000068.1"/>
</dbReference>
<keyword evidence="2" id="KW-1133">Transmembrane helix</keyword>
<reference evidence="4" key="1">
    <citation type="journal article" date="2019" name="Int. J. Syst. Evol. Microbiol.">
        <title>The Global Catalogue of Microorganisms (GCM) 10K type strain sequencing project: providing services to taxonomists for standard genome sequencing and annotation.</title>
        <authorList>
            <consortium name="The Broad Institute Genomics Platform"/>
            <consortium name="The Broad Institute Genome Sequencing Center for Infectious Disease"/>
            <person name="Wu L."/>
            <person name="Ma J."/>
        </authorList>
    </citation>
    <scope>NUCLEOTIDE SEQUENCE [LARGE SCALE GENOMIC DNA]</scope>
    <source>
        <strain evidence="4">JCM 13581</strain>
    </source>
</reference>